<evidence type="ECO:0000256" key="7">
    <source>
        <dbReference type="ARBA" id="ARBA00023065"/>
    </source>
</evidence>
<dbReference type="Gene3D" id="2.40.170.20">
    <property type="entry name" value="TonB-dependent receptor, beta-barrel domain"/>
    <property type="match status" value="1"/>
</dbReference>
<evidence type="ECO:0000256" key="13">
    <source>
        <dbReference type="SAM" id="SignalP"/>
    </source>
</evidence>
<feature type="domain" description="TonB-dependent receptor-like beta-barrel" evidence="14">
    <location>
        <begin position="302"/>
        <end position="758"/>
    </location>
</feature>
<dbReference type="AlphaFoldDB" id="A0A840HSC9"/>
<evidence type="ECO:0000313" key="16">
    <source>
        <dbReference type="EMBL" id="MBB4640833.1"/>
    </source>
</evidence>
<dbReference type="GO" id="GO:0006826">
    <property type="term" value="P:iron ion transport"/>
    <property type="evidence" value="ECO:0007669"/>
    <property type="project" value="UniProtKB-KW"/>
</dbReference>
<dbReference type="SUPFAM" id="SSF56935">
    <property type="entry name" value="Porins"/>
    <property type="match status" value="1"/>
</dbReference>
<evidence type="ECO:0000256" key="10">
    <source>
        <dbReference type="ARBA" id="ARBA00023237"/>
    </source>
</evidence>
<dbReference type="CDD" id="cd01347">
    <property type="entry name" value="ligand_gated_channel"/>
    <property type="match status" value="1"/>
</dbReference>
<dbReference type="PROSITE" id="PS52016">
    <property type="entry name" value="TONB_DEPENDENT_REC_3"/>
    <property type="match status" value="1"/>
</dbReference>
<evidence type="ECO:0000256" key="8">
    <source>
        <dbReference type="ARBA" id="ARBA00023077"/>
    </source>
</evidence>
<dbReference type="PANTHER" id="PTHR32552">
    <property type="entry name" value="FERRICHROME IRON RECEPTOR-RELATED"/>
    <property type="match status" value="1"/>
</dbReference>
<keyword evidence="5 11" id="KW-0812">Transmembrane</keyword>
<dbReference type="Pfam" id="PF00593">
    <property type="entry name" value="TonB_dep_Rec_b-barrel"/>
    <property type="match status" value="1"/>
</dbReference>
<evidence type="ECO:0000256" key="5">
    <source>
        <dbReference type="ARBA" id="ARBA00022692"/>
    </source>
</evidence>
<dbReference type="Pfam" id="PF07715">
    <property type="entry name" value="Plug"/>
    <property type="match status" value="1"/>
</dbReference>
<organism evidence="16 17">
    <name type="scientific">Rhizorhapis suberifaciens</name>
    <name type="common">corky root of lettuce</name>
    <dbReference type="NCBI Taxonomy" id="13656"/>
    <lineage>
        <taxon>Bacteria</taxon>
        <taxon>Pseudomonadati</taxon>
        <taxon>Pseudomonadota</taxon>
        <taxon>Alphaproteobacteria</taxon>
        <taxon>Sphingomonadales</taxon>
        <taxon>Sphingomonadaceae</taxon>
        <taxon>Rhizorhapis</taxon>
    </lineage>
</organism>
<dbReference type="EMBL" id="JACHOV010000003">
    <property type="protein sequence ID" value="MBB4640833.1"/>
    <property type="molecule type" value="Genomic_DNA"/>
</dbReference>
<keyword evidence="3 11" id="KW-1134">Transmembrane beta strand</keyword>
<keyword evidence="17" id="KW-1185">Reference proteome</keyword>
<evidence type="ECO:0000256" key="2">
    <source>
        <dbReference type="ARBA" id="ARBA00022448"/>
    </source>
</evidence>
<sequence>MKNWKHAAAATICGSLFAYAAPAIAQGYTVSQGDPSIGDIVVTARKRQESLIDVPVAITAVSGAELEKRGVNSMDGLARLVPQLIVAESATGGGGSIVIRGISGSDGNPFADQAVSFNIDGVQVARATVRRMGQMDMQQVEVLKGPQALFYGKNSPGGVISIRTGDPTKTFEGKASVGYEFNAHEWRGEGYVAGPITEDLGFRIAAYGSKMRGWVRNTTPRSEITAPRHQYAPRSEEFLVRGTLMWEPTDNFDARLKVTYGEIHSDGFTSNLQLVACPGGAPLLPQVDNCRADDQVSIGARTDNFALRHPPFGENDGQLRGDSKQALVSYEMNYRPSDVLTLTSVTGLFYQKSDDFINVTATYLPANMVASHPTLSFTELSEELRLTSNFDEPVNFMIGGHFQTSKAKQALRAFFNGTAFTTVPPLIPLPIANNVSEQKGRAYSAFMQMQWDITEQFELSAGGRYSYEKKSLPVAETGLAVDPTTGLLLPRVPILAQGSKDSWNDFSPEVTLSYHPDRNLNIYGSYKHGFISGGYNGGAANPVLPVDYDQQTVKGFEAGAKASLLGGDLRTSLSLYTYEVKGLQVTISTGTGFQELKNVGKVRSKGGEFDFSYRTPLEGLSLRGAVAYNKARYLDYFANCYRGQTKALGCSFVPVPGGQPGQAMSAAPGQNGSLQDLAGGQVVRAPEWTGNVGFDYDMPVGAGMKLGLSTNMTFSASYFSDPSSTPYARVPNYQLFDATLRLAEQDDRWEIALIGRNLTDEYYWARASGVPFTGTAPGNETGPAVLADYQGSVSRGREVMLRVSTRF</sequence>
<evidence type="ECO:0000256" key="3">
    <source>
        <dbReference type="ARBA" id="ARBA00022452"/>
    </source>
</evidence>
<dbReference type="InterPro" id="IPR039426">
    <property type="entry name" value="TonB-dep_rcpt-like"/>
</dbReference>
<accession>A0A840HSC9</accession>
<evidence type="ECO:0000256" key="6">
    <source>
        <dbReference type="ARBA" id="ARBA00023004"/>
    </source>
</evidence>
<gene>
    <name evidence="16" type="ORF">HNQ99_001126</name>
</gene>
<keyword evidence="7" id="KW-0406">Ion transport</keyword>
<dbReference type="Proteomes" id="UP000575068">
    <property type="component" value="Unassembled WGS sequence"/>
</dbReference>
<evidence type="ECO:0000256" key="9">
    <source>
        <dbReference type="ARBA" id="ARBA00023136"/>
    </source>
</evidence>
<evidence type="ECO:0000256" key="12">
    <source>
        <dbReference type="RuleBase" id="RU003357"/>
    </source>
</evidence>
<evidence type="ECO:0000259" key="14">
    <source>
        <dbReference type="Pfam" id="PF00593"/>
    </source>
</evidence>
<comment type="subcellular location">
    <subcellularLocation>
        <location evidence="1 11">Cell outer membrane</location>
        <topology evidence="1 11">Multi-pass membrane protein</topology>
    </subcellularLocation>
</comment>
<feature type="domain" description="TonB-dependent receptor plug" evidence="15">
    <location>
        <begin position="51"/>
        <end position="159"/>
    </location>
</feature>
<keyword evidence="8 12" id="KW-0798">TonB box</keyword>
<reference evidence="16 17" key="1">
    <citation type="submission" date="2020-08" db="EMBL/GenBank/DDBJ databases">
        <title>Genomic Encyclopedia of Type Strains, Phase IV (KMG-IV): sequencing the most valuable type-strain genomes for metagenomic binning, comparative biology and taxonomic classification.</title>
        <authorList>
            <person name="Goeker M."/>
        </authorList>
    </citation>
    <scope>NUCLEOTIDE SEQUENCE [LARGE SCALE GENOMIC DNA]</scope>
    <source>
        <strain evidence="16 17">DSM 7465</strain>
    </source>
</reference>
<keyword evidence="13" id="KW-0732">Signal</keyword>
<keyword evidence="4" id="KW-0410">Iron transport</keyword>
<evidence type="ECO:0000259" key="15">
    <source>
        <dbReference type="Pfam" id="PF07715"/>
    </source>
</evidence>
<dbReference type="RefSeq" id="WP_184474652.1">
    <property type="nucleotide sequence ID" value="NZ_JACHOV010000003.1"/>
</dbReference>
<keyword evidence="9 11" id="KW-0472">Membrane</keyword>
<dbReference type="InterPro" id="IPR000531">
    <property type="entry name" value="Beta-barrel_TonB"/>
</dbReference>
<protein>
    <submittedName>
        <fullName evidence="16">Iron complex outermembrane receptor protein</fullName>
    </submittedName>
</protein>
<feature type="signal peptide" evidence="13">
    <location>
        <begin position="1"/>
        <end position="20"/>
    </location>
</feature>
<proteinExistence type="inferred from homology"/>
<keyword evidence="16" id="KW-0675">Receptor</keyword>
<evidence type="ECO:0000256" key="11">
    <source>
        <dbReference type="PROSITE-ProRule" id="PRU01360"/>
    </source>
</evidence>
<evidence type="ECO:0000256" key="1">
    <source>
        <dbReference type="ARBA" id="ARBA00004571"/>
    </source>
</evidence>
<dbReference type="InterPro" id="IPR012910">
    <property type="entry name" value="Plug_dom"/>
</dbReference>
<evidence type="ECO:0000313" key="17">
    <source>
        <dbReference type="Proteomes" id="UP000575068"/>
    </source>
</evidence>
<name>A0A840HSC9_9SPHN</name>
<keyword evidence="10 11" id="KW-0998">Cell outer membrane</keyword>
<keyword evidence="6" id="KW-0408">Iron</keyword>
<dbReference type="InterPro" id="IPR036942">
    <property type="entry name" value="Beta-barrel_TonB_sf"/>
</dbReference>
<keyword evidence="2 11" id="KW-0813">Transport</keyword>
<comment type="similarity">
    <text evidence="11 12">Belongs to the TonB-dependent receptor family.</text>
</comment>
<dbReference type="PANTHER" id="PTHR32552:SF81">
    <property type="entry name" value="TONB-DEPENDENT OUTER MEMBRANE RECEPTOR"/>
    <property type="match status" value="1"/>
</dbReference>
<comment type="caution">
    <text evidence="16">The sequence shown here is derived from an EMBL/GenBank/DDBJ whole genome shotgun (WGS) entry which is preliminary data.</text>
</comment>
<dbReference type="GO" id="GO:0009279">
    <property type="term" value="C:cell outer membrane"/>
    <property type="evidence" value="ECO:0007669"/>
    <property type="project" value="UniProtKB-SubCell"/>
</dbReference>
<evidence type="ECO:0000256" key="4">
    <source>
        <dbReference type="ARBA" id="ARBA00022496"/>
    </source>
</evidence>
<feature type="chain" id="PRO_5032696551" evidence="13">
    <location>
        <begin position="21"/>
        <end position="807"/>
    </location>
</feature>